<proteinExistence type="predicted"/>
<dbReference type="Proteomes" id="UP001212401">
    <property type="component" value="Unassembled WGS sequence"/>
</dbReference>
<reference evidence="1" key="1">
    <citation type="submission" date="2022-01" db="EMBL/GenBank/DDBJ databases">
        <title>VMRC isolate genome collection.</title>
        <authorList>
            <person name="France M."/>
            <person name="Rutt L."/>
            <person name="Humphrys M."/>
            <person name="Ravel J."/>
        </authorList>
    </citation>
    <scope>NUCLEOTIDE SEQUENCE</scope>
    <source>
        <strain evidence="1">C0048A1</strain>
    </source>
</reference>
<protein>
    <submittedName>
        <fullName evidence="1">Uncharacterized protein</fullName>
    </submittedName>
</protein>
<evidence type="ECO:0000313" key="1">
    <source>
        <dbReference type="EMBL" id="MCZ3667414.1"/>
    </source>
</evidence>
<accession>A0AAW5WSX5</accession>
<comment type="caution">
    <text evidence="1">The sequence shown here is derived from an EMBL/GenBank/DDBJ whole genome shotgun (WGS) entry which is preliminary data.</text>
</comment>
<name>A0AAW5WSX5_9LACO</name>
<organism evidence="1 2">
    <name type="scientific">Limosilactobacillus vaginalis</name>
    <dbReference type="NCBI Taxonomy" id="1633"/>
    <lineage>
        <taxon>Bacteria</taxon>
        <taxon>Bacillati</taxon>
        <taxon>Bacillota</taxon>
        <taxon>Bacilli</taxon>
        <taxon>Lactobacillales</taxon>
        <taxon>Lactobacillaceae</taxon>
        <taxon>Limosilactobacillus</taxon>
    </lineage>
</organism>
<dbReference type="EMBL" id="JAKHPH010000006">
    <property type="protein sequence ID" value="MCZ3667414.1"/>
    <property type="molecule type" value="Genomic_DNA"/>
</dbReference>
<sequence>MDRVAWLIDTCEMLNSQYIACDSMGTNYKRSISENHIGGYRVGFHFYNGKTKTPSRSDFYQVFSEIAEWLEKHPKINATLEVKINKDFAFIDVALTNQLQ</sequence>
<gene>
    <name evidence="1" type="ORF">L2724_03825</name>
</gene>
<dbReference type="RefSeq" id="WP_269295866.1">
    <property type="nucleotide sequence ID" value="NZ_JAKHPH010000006.1"/>
</dbReference>
<evidence type="ECO:0000313" key="2">
    <source>
        <dbReference type="Proteomes" id="UP001212401"/>
    </source>
</evidence>
<dbReference type="AlphaFoldDB" id="A0AAW5WSX5"/>